<evidence type="ECO:0000313" key="1">
    <source>
        <dbReference type="EMBL" id="RBP74116.1"/>
    </source>
</evidence>
<dbReference type="EMBL" id="QNSA01000005">
    <property type="protein sequence ID" value="RBP74116.1"/>
    <property type="molecule type" value="Genomic_DNA"/>
</dbReference>
<organism evidence="2 3">
    <name type="scientific">Marinobacter nauticus</name>
    <name type="common">Marinobacter hydrocarbonoclasticus</name>
    <name type="synonym">Marinobacter aquaeolei</name>
    <dbReference type="NCBI Taxonomy" id="2743"/>
    <lineage>
        <taxon>Bacteria</taxon>
        <taxon>Pseudomonadati</taxon>
        <taxon>Pseudomonadota</taxon>
        <taxon>Gammaproteobacteria</taxon>
        <taxon>Pseudomonadales</taxon>
        <taxon>Marinobacteraceae</taxon>
        <taxon>Marinobacter</taxon>
    </lineage>
</organism>
<dbReference type="EMBL" id="QPJB01000005">
    <property type="protein sequence ID" value="RCW34865.1"/>
    <property type="molecule type" value="Genomic_DNA"/>
</dbReference>
<evidence type="ECO:0000313" key="2">
    <source>
        <dbReference type="EMBL" id="RCW34865.1"/>
    </source>
</evidence>
<proteinExistence type="predicted"/>
<accession>A0A368V3D5</accession>
<name>A0A368V3D5_MARNT</name>
<comment type="caution">
    <text evidence="2">The sequence shown here is derived from an EMBL/GenBank/DDBJ whole genome shotgun (WGS) entry which is preliminary data.</text>
</comment>
<dbReference type="AlphaFoldDB" id="A0A368V3D5"/>
<keyword evidence="4" id="KW-1185">Reference proteome</keyword>
<evidence type="ECO:0000313" key="4">
    <source>
        <dbReference type="Proteomes" id="UP000253065"/>
    </source>
</evidence>
<evidence type="ECO:0000313" key="3">
    <source>
        <dbReference type="Proteomes" id="UP000252795"/>
    </source>
</evidence>
<dbReference type="RefSeq" id="WP_113879731.1">
    <property type="nucleotide sequence ID" value="NZ_QNSA01000005.1"/>
</dbReference>
<gene>
    <name evidence="2" type="ORF">DET51_105241</name>
    <name evidence="1" type="ORF">DET64_105242</name>
</gene>
<reference evidence="2 3" key="1">
    <citation type="submission" date="2018-07" db="EMBL/GenBank/DDBJ databases">
        <title>Freshwater and sediment microbial communities from various areas in North America, analyzing microbe dynamics in response to fracking.</title>
        <authorList>
            <person name="Lamendella R."/>
        </authorList>
    </citation>
    <scope>NUCLEOTIDE SEQUENCE [LARGE SCALE GENOMIC DNA]</scope>
    <source>
        <strain evidence="2 3">114E</strain>
        <strain evidence="1 4">114E_o</strain>
    </source>
</reference>
<protein>
    <submittedName>
        <fullName evidence="2">Uncharacterized protein</fullName>
    </submittedName>
</protein>
<dbReference type="Proteomes" id="UP000253065">
    <property type="component" value="Unassembled WGS sequence"/>
</dbReference>
<dbReference type="Proteomes" id="UP000252795">
    <property type="component" value="Unassembled WGS sequence"/>
</dbReference>
<sequence length="82" mass="9525">MRITTAMLQELEQSIAPDAKAEIRIYAGGCDIRVRWDKGMKEVNQNLGAVQLAQIEEYREEKMRRVWDRLIEKMQGLRDGSS</sequence>